<feature type="transmembrane region" description="Helical" evidence="7">
    <location>
        <begin position="324"/>
        <end position="347"/>
    </location>
</feature>
<reference evidence="8 9" key="1">
    <citation type="submission" date="2022-12" db="EMBL/GenBank/DDBJ databases">
        <title>Chromosome-level genome of Tegillarca granosa.</title>
        <authorList>
            <person name="Kim J."/>
        </authorList>
    </citation>
    <scope>NUCLEOTIDE SEQUENCE [LARGE SCALE GENOMIC DNA]</scope>
    <source>
        <strain evidence="8">Teg-2019</strain>
        <tissue evidence="8">Adductor muscle</tissue>
    </source>
</reference>
<feature type="transmembrane region" description="Helical" evidence="7">
    <location>
        <begin position="461"/>
        <end position="481"/>
    </location>
</feature>
<evidence type="ECO:0000256" key="1">
    <source>
        <dbReference type="ARBA" id="ARBA00004141"/>
    </source>
</evidence>
<evidence type="ECO:0000256" key="5">
    <source>
        <dbReference type="ARBA" id="ARBA00022989"/>
    </source>
</evidence>
<dbReference type="EMBL" id="JARBDR010000767">
    <property type="protein sequence ID" value="KAJ8307654.1"/>
    <property type="molecule type" value="Genomic_DNA"/>
</dbReference>
<evidence type="ECO:0000256" key="2">
    <source>
        <dbReference type="ARBA" id="ARBA00006528"/>
    </source>
</evidence>
<evidence type="ECO:0000256" key="3">
    <source>
        <dbReference type="ARBA" id="ARBA00022692"/>
    </source>
</evidence>
<evidence type="ECO:0000313" key="9">
    <source>
        <dbReference type="Proteomes" id="UP001217089"/>
    </source>
</evidence>
<feature type="transmembrane region" description="Helical" evidence="7">
    <location>
        <begin position="367"/>
        <end position="388"/>
    </location>
</feature>
<keyword evidence="6 7" id="KW-0472">Membrane</keyword>
<gene>
    <name evidence="8" type="ORF">KUTeg_014794</name>
</gene>
<evidence type="ECO:0000256" key="4">
    <source>
        <dbReference type="ARBA" id="ARBA00022847"/>
    </source>
</evidence>
<dbReference type="Gene3D" id="1.20.1530.20">
    <property type="match status" value="1"/>
</dbReference>
<dbReference type="PANTHER" id="PTHR10361:SF28">
    <property type="entry name" value="P3 PROTEIN-RELATED"/>
    <property type="match status" value="1"/>
</dbReference>
<feature type="transmembrane region" description="Helical" evidence="7">
    <location>
        <begin position="231"/>
        <end position="251"/>
    </location>
</feature>
<dbReference type="Proteomes" id="UP001217089">
    <property type="component" value="Unassembled WGS sequence"/>
</dbReference>
<comment type="similarity">
    <text evidence="2">Belongs to the bile acid:sodium symporter (BASS) (TC 2.A.28) family.</text>
</comment>
<comment type="caution">
    <text evidence="8">The sequence shown here is derived from an EMBL/GenBank/DDBJ whole genome shotgun (WGS) entry which is preliminary data.</text>
</comment>
<dbReference type="Pfam" id="PF01758">
    <property type="entry name" value="SBF"/>
    <property type="match status" value="1"/>
</dbReference>
<sequence>MSTAVTSSTKAGTLSVIQPQDDSITSTAKITKKTTSHNTSTMTNVTYEDEKHTIPTITFHSIPNQGDFPFTGNETFQFFFNPSSINALLVDSNITVNFNCTSNIIPHQYIHDNTSNNTYHVSNPSPSTRLLVTITSSNADIAALVSYNEEKKDVLDTSDISPHLKGQIFMHINLNEEHNFTIHALRLGYVTMSVSLLNTNNEEMAKVGAYKTLAQGEVPLTIIRVPKPADFVFDCSAAAIAILISFGIGCVTDTESLKRQMKYPVSLVIGFCCQFLLMPVLAFGIAMLLPLEENICFGLLCVACVPGGGLGHVAVIITQADLPLSLAMNLISIVAMLGTAPLWIFVLGQYFQQTSEANSKIIPIYNFEIWLASTFFAYTAGLVINRFIPGVADALLTWIIKPMLLLATILYITLGVYINMYVFDKIVENAVLAAILLPLCGFFVAYTLAKIFRQNSKFCTSVALETSSLNCLIVLAAIRFTLEKKDADPASTIPIWVMFTIPGMYVLLAILKCIKKNINGFLESRKQQKFRHFSIASGIVNQANMAALSAPLFVTEVTEDDQASVSEKITVL</sequence>
<keyword evidence="3 7" id="KW-0812">Transmembrane</keyword>
<dbReference type="InterPro" id="IPR004710">
    <property type="entry name" value="Bilac:Na_transpt"/>
</dbReference>
<feature type="transmembrane region" description="Helical" evidence="7">
    <location>
        <begin position="493"/>
        <end position="511"/>
    </location>
</feature>
<keyword evidence="5 7" id="KW-1133">Transmembrane helix</keyword>
<organism evidence="8 9">
    <name type="scientific">Tegillarca granosa</name>
    <name type="common">Malaysian cockle</name>
    <name type="synonym">Anadara granosa</name>
    <dbReference type="NCBI Taxonomy" id="220873"/>
    <lineage>
        <taxon>Eukaryota</taxon>
        <taxon>Metazoa</taxon>
        <taxon>Spiralia</taxon>
        <taxon>Lophotrochozoa</taxon>
        <taxon>Mollusca</taxon>
        <taxon>Bivalvia</taxon>
        <taxon>Autobranchia</taxon>
        <taxon>Pteriomorphia</taxon>
        <taxon>Arcoida</taxon>
        <taxon>Arcoidea</taxon>
        <taxon>Arcidae</taxon>
        <taxon>Tegillarca</taxon>
    </lineage>
</organism>
<proteinExistence type="inferred from homology"/>
<comment type="subcellular location">
    <subcellularLocation>
        <location evidence="1">Membrane</location>
        <topology evidence="1">Multi-pass membrane protein</topology>
    </subcellularLocation>
</comment>
<dbReference type="PANTHER" id="PTHR10361">
    <property type="entry name" value="SODIUM-BILE ACID COTRANSPORTER"/>
    <property type="match status" value="1"/>
</dbReference>
<feature type="transmembrane region" description="Helical" evidence="7">
    <location>
        <begin position="295"/>
        <end position="317"/>
    </location>
</feature>
<evidence type="ECO:0008006" key="10">
    <source>
        <dbReference type="Google" id="ProtNLM"/>
    </source>
</evidence>
<dbReference type="InterPro" id="IPR038770">
    <property type="entry name" value="Na+/solute_symporter_sf"/>
</dbReference>
<feature type="transmembrane region" description="Helical" evidence="7">
    <location>
        <begin position="395"/>
        <end position="418"/>
    </location>
</feature>
<accession>A0ABQ9ER10</accession>
<keyword evidence="9" id="KW-1185">Reference proteome</keyword>
<evidence type="ECO:0000256" key="7">
    <source>
        <dbReference type="SAM" id="Phobius"/>
    </source>
</evidence>
<keyword evidence="4" id="KW-0769">Symport</keyword>
<feature type="transmembrane region" description="Helical" evidence="7">
    <location>
        <begin position="430"/>
        <end position="449"/>
    </location>
</feature>
<feature type="transmembrane region" description="Helical" evidence="7">
    <location>
        <begin position="263"/>
        <end position="289"/>
    </location>
</feature>
<keyword evidence="4" id="KW-0813">Transport</keyword>
<dbReference type="InterPro" id="IPR002657">
    <property type="entry name" value="BilAc:Na_symport/Acr3"/>
</dbReference>
<protein>
    <recommendedName>
        <fullName evidence="10">Ileal sodium/bile acid cotransporter</fullName>
    </recommendedName>
</protein>
<evidence type="ECO:0000313" key="8">
    <source>
        <dbReference type="EMBL" id="KAJ8307654.1"/>
    </source>
</evidence>
<name>A0ABQ9ER10_TEGGR</name>
<evidence type="ECO:0000256" key="6">
    <source>
        <dbReference type="ARBA" id="ARBA00023136"/>
    </source>
</evidence>